<dbReference type="AlphaFoldDB" id="A0A0D0RSB6"/>
<protein>
    <submittedName>
        <fullName evidence="4">CRISPR-associated protein Cas10/Cmr2, subtype III-B</fullName>
    </submittedName>
</protein>
<gene>
    <name evidence="4" type="ORF">LH47_01390</name>
</gene>
<evidence type="ECO:0000256" key="2">
    <source>
        <dbReference type="ARBA" id="ARBA00023118"/>
    </source>
</evidence>
<dbReference type="InterPro" id="IPR054767">
    <property type="entry name" value="Cas10-Cmr2_palm2"/>
</dbReference>
<reference evidence="4 5" key="1">
    <citation type="submission" date="2015-01" db="EMBL/GenBank/DDBJ databases">
        <title>Draft genome of Anoxybacillus thermarum strain AF/04.</title>
        <authorList>
            <person name="Poli A."/>
            <person name="Nicolaus B."/>
            <person name="Chan K.-G."/>
            <person name="Kahar U.M."/>
            <person name="Yaakob A.S."/>
            <person name="Chan C.S."/>
            <person name="Goh K.M."/>
        </authorList>
    </citation>
    <scope>NUCLEOTIDE SEQUENCE [LARGE SCALE GENOMIC DNA]</scope>
    <source>
        <strain evidence="4 5">AF/04</strain>
    </source>
</reference>
<dbReference type="Proteomes" id="UP000032102">
    <property type="component" value="Unassembled WGS sequence"/>
</dbReference>
<evidence type="ECO:0000313" key="5">
    <source>
        <dbReference type="Proteomes" id="UP000032102"/>
    </source>
</evidence>
<dbReference type="RefSeq" id="WP_043965967.1">
    <property type="nucleotide sequence ID" value="NZ_JXTH01000022.1"/>
</dbReference>
<proteinExistence type="predicted"/>
<dbReference type="EMBL" id="JXTH01000022">
    <property type="protein sequence ID" value="KIQ94512.1"/>
    <property type="molecule type" value="Genomic_DNA"/>
</dbReference>
<dbReference type="PATRIC" id="fig|404937.3.peg.1462"/>
<dbReference type="InterPro" id="IPR043128">
    <property type="entry name" value="Rev_trsase/Diguanyl_cyclase"/>
</dbReference>
<keyword evidence="2" id="KW-0051">Antiviral defense</keyword>
<dbReference type="GO" id="GO:0051607">
    <property type="term" value="P:defense response to virus"/>
    <property type="evidence" value="ECO:0007669"/>
    <property type="project" value="UniProtKB-KW"/>
</dbReference>
<evidence type="ECO:0000256" key="1">
    <source>
        <dbReference type="ARBA" id="ARBA00022741"/>
    </source>
</evidence>
<evidence type="ECO:0000313" key="4">
    <source>
        <dbReference type="EMBL" id="KIQ94512.1"/>
    </source>
</evidence>
<organism evidence="4 5">
    <name type="scientific">Anoxybacillus thermarum</name>
    <dbReference type="NCBI Taxonomy" id="404937"/>
    <lineage>
        <taxon>Bacteria</taxon>
        <taxon>Bacillati</taxon>
        <taxon>Bacillota</taxon>
        <taxon>Bacilli</taxon>
        <taxon>Bacillales</taxon>
        <taxon>Anoxybacillaceae</taxon>
        <taxon>Anoxybacillus</taxon>
    </lineage>
</organism>
<keyword evidence="5" id="KW-1185">Reference proteome</keyword>
<dbReference type="Pfam" id="PF22335">
    <property type="entry name" value="Cas10-Cmr2_palm2"/>
    <property type="match status" value="1"/>
</dbReference>
<name>A0A0D0RSB6_9BACL</name>
<keyword evidence="1" id="KW-0547">Nucleotide-binding</keyword>
<sequence>MGYKYIVVSDTNNVVSYLFSNTRYKFIRGASALLDYLNLYMTKKIAGECKGIVLSTGGGEARVLFCTKNDAERYEKEMRKAYLQYTDEVALSMALVERFENEPMAKWLERAEVMLRVKEKERDKKEMSLLPLFPIVERCEGCVKRPAEKYYDMVDGRKMLCLSCYKKAKQVDMIIENLKNISKNGINSFQEGIGLMDIHQKLIEQKEEGSSWVRKIADILGNDKQTNSYIGFVYADGKKLGSFFRKTVLDNLHEQDDDKFVKEYKMYSEKVHKCIIESAVLTQQKYSDYVVDYAMVGGDDFVAIMPGEVSLPFTNTFIQTFEELTTREFSGSRMMLGAGVVIAHMGYPLYRLFQMSYELMSSAKRKYEDKSVIDFIKLTNSTVQSIEAIRYGENTSIKTGMSLNKRSVRMNGYMVDSEHGESIDKLLDVIRRLKDAKFPRSKMKILYEILREDSEYQMQFEWLKWRARMDADIKSILDDWNEKFKETPFPLTYNDVVFSPLLDLFDLYDITPMEGISNE</sequence>
<feature type="domain" description="Cas10/Cmr2 second palm" evidence="3">
    <location>
        <begin position="229"/>
        <end position="367"/>
    </location>
</feature>
<accession>A0A0D0RSB6</accession>
<evidence type="ECO:0000259" key="3">
    <source>
        <dbReference type="Pfam" id="PF22335"/>
    </source>
</evidence>
<dbReference type="GO" id="GO:0000166">
    <property type="term" value="F:nucleotide binding"/>
    <property type="evidence" value="ECO:0007669"/>
    <property type="project" value="UniProtKB-KW"/>
</dbReference>
<comment type="caution">
    <text evidence="4">The sequence shown here is derived from an EMBL/GenBank/DDBJ whole genome shotgun (WGS) entry which is preliminary data.</text>
</comment>
<dbReference type="Gene3D" id="3.30.70.270">
    <property type="match status" value="1"/>
</dbReference>